<accession>A0A6C0IZ00</accession>
<dbReference type="AlphaFoldDB" id="A0A6C0IZ00"/>
<proteinExistence type="predicted"/>
<evidence type="ECO:0000313" key="1">
    <source>
        <dbReference type="EMBL" id="QHT98581.1"/>
    </source>
</evidence>
<sequence length="353" mass="41396">MFSTVCMISLLVLLISLSLIFLIWIIFFSKSIASSHLIDNYTHPNDLKNNKKKIAIVTMVPWHFECLGFLLDMLSDKYEITFFSVPDNEGYIDYFNKVYDFKKLSVRDGLLDQNYYDRIIKLTSTDPFIFNDLSKGISIHHYNTIHHLPQYPTVYPTAQQLSYISLSKLVKLEELINKKAINITPIFKTLKIYPPEERLNQIILVGEWEDGPLNSLVKNFTYKIVNIRRNPRAIDAVNCLYDNISCIYKPATTTLIELVSKSKFLFIQPKQDRFSGAIALGLSCHIPMIIDETQSKYYDFPCFTYKNYVTELKEELNTMSRAEYEQFMEKYTKYIKDTQEENYENSNNFLKFD</sequence>
<evidence type="ECO:0008006" key="2">
    <source>
        <dbReference type="Google" id="ProtNLM"/>
    </source>
</evidence>
<reference evidence="1" key="1">
    <citation type="journal article" date="2020" name="Nature">
        <title>Giant virus diversity and host interactions through global metagenomics.</title>
        <authorList>
            <person name="Schulz F."/>
            <person name="Roux S."/>
            <person name="Paez-Espino D."/>
            <person name="Jungbluth S."/>
            <person name="Walsh D.A."/>
            <person name="Denef V.J."/>
            <person name="McMahon K.D."/>
            <person name="Konstantinidis K.T."/>
            <person name="Eloe-Fadrosh E.A."/>
            <person name="Kyrpides N.C."/>
            <person name="Woyke T."/>
        </authorList>
    </citation>
    <scope>NUCLEOTIDE SEQUENCE</scope>
    <source>
        <strain evidence="1">GVMAG-M-3300025676-16</strain>
    </source>
</reference>
<protein>
    <recommendedName>
        <fullName evidence="2">Glycosyl transferase family 1 domain-containing protein</fullName>
    </recommendedName>
</protein>
<dbReference type="EMBL" id="MN740294">
    <property type="protein sequence ID" value="QHT98581.1"/>
    <property type="molecule type" value="Genomic_DNA"/>
</dbReference>
<name>A0A6C0IZ00_9ZZZZ</name>
<organism evidence="1">
    <name type="scientific">viral metagenome</name>
    <dbReference type="NCBI Taxonomy" id="1070528"/>
    <lineage>
        <taxon>unclassified sequences</taxon>
        <taxon>metagenomes</taxon>
        <taxon>organismal metagenomes</taxon>
    </lineage>
</organism>